<keyword evidence="2" id="KW-1185">Reference proteome</keyword>
<comment type="caution">
    <text evidence="1">The sequence shown here is derived from an EMBL/GenBank/DDBJ whole genome shotgun (WGS) entry which is preliminary data.</text>
</comment>
<gene>
    <name evidence="1" type="ORF">FB45DRAFT_1065821</name>
</gene>
<dbReference type="InterPro" id="IPR032675">
    <property type="entry name" value="LRR_dom_sf"/>
</dbReference>
<accession>A0AAD7FCG3</accession>
<name>A0AAD7FCG3_9AGAR</name>
<sequence>MDKLRSLTWICSAEFALNADNVPVSGLSKLTDLRILGADASFLDLLARMELPALQKVTSAQFNPGFWSFLRSHGSKLVELDLVNFSAEDLEIPILEVCPNIRVLYLYSQLDQCEVAMLQIEHFLTGSATANSLEKLILRMCTWEKNEDNRWATFFSTFESTQFPQLNEIQSLACRWPKKERDIPKSKWVRWSEILLEQGINLTDATRKKWRPRLK</sequence>
<dbReference type="AlphaFoldDB" id="A0AAD7FCG3"/>
<evidence type="ECO:0000313" key="2">
    <source>
        <dbReference type="Proteomes" id="UP001221142"/>
    </source>
</evidence>
<protein>
    <submittedName>
        <fullName evidence="1">Uncharacterized protein</fullName>
    </submittedName>
</protein>
<dbReference type="SUPFAM" id="SSF52047">
    <property type="entry name" value="RNI-like"/>
    <property type="match status" value="1"/>
</dbReference>
<proteinExistence type="predicted"/>
<evidence type="ECO:0000313" key="1">
    <source>
        <dbReference type="EMBL" id="KAJ7611806.1"/>
    </source>
</evidence>
<dbReference type="Proteomes" id="UP001221142">
    <property type="component" value="Unassembled WGS sequence"/>
</dbReference>
<reference evidence="1" key="1">
    <citation type="submission" date="2023-03" db="EMBL/GenBank/DDBJ databases">
        <title>Massive genome expansion in bonnet fungi (Mycena s.s.) driven by repeated elements and novel gene families across ecological guilds.</title>
        <authorList>
            <consortium name="Lawrence Berkeley National Laboratory"/>
            <person name="Harder C.B."/>
            <person name="Miyauchi S."/>
            <person name="Viragh M."/>
            <person name="Kuo A."/>
            <person name="Thoen E."/>
            <person name="Andreopoulos B."/>
            <person name="Lu D."/>
            <person name="Skrede I."/>
            <person name="Drula E."/>
            <person name="Henrissat B."/>
            <person name="Morin E."/>
            <person name="Kohler A."/>
            <person name="Barry K."/>
            <person name="LaButti K."/>
            <person name="Morin E."/>
            <person name="Salamov A."/>
            <person name="Lipzen A."/>
            <person name="Mereny Z."/>
            <person name="Hegedus B."/>
            <person name="Baldrian P."/>
            <person name="Stursova M."/>
            <person name="Weitz H."/>
            <person name="Taylor A."/>
            <person name="Grigoriev I.V."/>
            <person name="Nagy L.G."/>
            <person name="Martin F."/>
            <person name="Kauserud H."/>
        </authorList>
    </citation>
    <scope>NUCLEOTIDE SEQUENCE</scope>
    <source>
        <strain evidence="1">9284</strain>
    </source>
</reference>
<dbReference type="Gene3D" id="3.80.10.10">
    <property type="entry name" value="Ribonuclease Inhibitor"/>
    <property type="match status" value="1"/>
</dbReference>
<organism evidence="1 2">
    <name type="scientific">Roridomyces roridus</name>
    <dbReference type="NCBI Taxonomy" id="1738132"/>
    <lineage>
        <taxon>Eukaryota</taxon>
        <taxon>Fungi</taxon>
        <taxon>Dikarya</taxon>
        <taxon>Basidiomycota</taxon>
        <taxon>Agaricomycotina</taxon>
        <taxon>Agaricomycetes</taxon>
        <taxon>Agaricomycetidae</taxon>
        <taxon>Agaricales</taxon>
        <taxon>Marasmiineae</taxon>
        <taxon>Mycenaceae</taxon>
        <taxon>Roridomyces</taxon>
    </lineage>
</organism>
<dbReference type="EMBL" id="JARKIF010000032">
    <property type="protein sequence ID" value="KAJ7611806.1"/>
    <property type="molecule type" value="Genomic_DNA"/>
</dbReference>